<protein>
    <recommendedName>
        <fullName evidence="3">Protein kinase domain-containing protein</fullName>
    </recommendedName>
</protein>
<dbReference type="OrthoDB" id="4267316at2759"/>
<proteinExistence type="predicted"/>
<name>A0A9P4SF21_9PEZI</name>
<dbReference type="EMBL" id="MU006091">
    <property type="protein sequence ID" value="KAF2841129.1"/>
    <property type="molecule type" value="Genomic_DNA"/>
</dbReference>
<organism evidence="1 2">
    <name type="scientific">Patellaria atrata CBS 101060</name>
    <dbReference type="NCBI Taxonomy" id="1346257"/>
    <lineage>
        <taxon>Eukaryota</taxon>
        <taxon>Fungi</taxon>
        <taxon>Dikarya</taxon>
        <taxon>Ascomycota</taxon>
        <taxon>Pezizomycotina</taxon>
        <taxon>Dothideomycetes</taxon>
        <taxon>Dothideomycetes incertae sedis</taxon>
        <taxon>Patellariales</taxon>
        <taxon>Patellariaceae</taxon>
        <taxon>Patellaria</taxon>
    </lineage>
</organism>
<dbReference type="SUPFAM" id="SSF56112">
    <property type="entry name" value="Protein kinase-like (PK-like)"/>
    <property type="match status" value="1"/>
</dbReference>
<dbReference type="InterPro" id="IPR011009">
    <property type="entry name" value="Kinase-like_dom_sf"/>
</dbReference>
<evidence type="ECO:0000313" key="2">
    <source>
        <dbReference type="Proteomes" id="UP000799429"/>
    </source>
</evidence>
<accession>A0A9P4SF21</accession>
<gene>
    <name evidence="1" type="ORF">M501DRAFT_1045790</name>
</gene>
<reference evidence="1" key="1">
    <citation type="journal article" date="2020" name="Stud. Mycol.">
        <title>101 Dothideomycetes genomes: a test case for predicting lifestyles and emergence of pathogens.</title>
        <authorList>
            <person name="Haridas S."/>
            <person name="Albert R."/>
            <person name="Binder M."/>
            <person name="Bloem J."/>
            <person name="Labutti K."/>
            <person name="Salamov A."/>
            <person name="Andreopoulos B."/>
            <person name="Baker S."/>
            <person name="Barry K."/>
            <person name="Bills G."/>
            <person name="Bluhm B."/>
            <person name="Cannon C."/>
            <person name="Castanera R."/>
            <person name="Culley D."/>
            <person name="Daum C."/>
            <person name="Ezra D."/>
            <person name="Gonzalez J."/>
            <person name="Henrissat B."/>
            <person name="Kuo A."/>
            <person name="Liang C."/>
            <person name="Lipzen A."/>
            <person name="Lutzoni F."/>
            <person name="Magnuson J."/>
            <person name="Mondo S."/>
            <person name="Nolan M."/>
            <person name="Ohm R."/>
            <person name="Pangilinan J."/>
            <person name="Park H.-J."/>
            <person name="Ramirez L."/>
            <person name="Alfaro M."/>
            <person name="Sun H."/>
            <person name="Tritt A."/>
            <person name="Yoshinaga Y."/>
            <person name="Zwiers L.-H."/>
            <person name="Turgeon B."/>
            <person name="Goodwin S."/>
            <person name="Spatafora J."/>
            <person name="Crous P."/>
            <person name="Grigoriev I."/>
        </authorList>
    </citation>
    <scope>NUCLEOTIDE SEQUENCE</scope>
    <source>
        <strain evidence="1">CBS 101060</strain>
    </source>
</reference>
<keyword evidence="2" id="KW-1185">Reference proteome</keyword>
<evidence type="ECO:0008006" key="3">
    <source>
        <dbReference type="Google" id="ProtNLM"/>
    </source>
</evidence>
<evidence type="ECO:0000313" key="1">
    <source>
        <dbReference type="EMBL" id="KAF2841129.1"/>
    </source>
</evidence>
<comment type="caution">
    <text evidence="1">The sequence shown here is derived from an EMBL/GenBank/DDBJ whole genome shotgun (WGS) entry which is preliminary data.</text>
</comment>
<sequence>TLGPQLVVGNNSFVAKIFDPHYYDSIDKYDSYCRIDCVADAGEEYTREAAAYMELSANSLCGKGVLQYYGSWTCDMPTETTSGLWMRPVLMVLMECVNGIYMTEIHPEKLSKKGRLSILYRALEANTEVQKHGVNQRDFHLRNFMCEGKDKTRGYE</sequence>
<dbReference type="Proteomes" id="UP000799429">
    <property type="component" value="Unassembled WGS sequence"/>
</dbReference>
<feature type="non-terminal residue" evidence="1">
    <location>
        <position position="1"/>
    </location>
</feature>
<dbReference type="AlphaFoldDB" id="A0A9P4SF21"/>